<dbReference type="InterPro" id="IPR000330">
    <property type="entry name" value="SNF2_N"/>
</dbReference>
<sequence length="874" mass="100387">MFNLFRRKRSATPQKTLTLNFSNDLHSIQFQFQLDGQPLSLPISAEQFRDITKANNAQLYFAYEFLLDEGFIYDYDRLSIADLYAMQQDEDYVVALQDLCLHKQAEHVTGVLKIQGTPAKDPSFDLQLYENGKNVKQIARVHEPFFTKGDERYVLPKPIYELLVAMNKTYDSGYEKTAIVQQRAIEAGVELDSFLQKETYHIVDEYTIEPTMLDDTTLQLSVVGKDEAETAHLRSLQNKSSFKQDWLRERYVTPEAIREDVAQIQRKSVFRGAEIPMLLENPEAFFPELSQPFNLADFSDRVIGFVKLSRPTPVMKDGKRTWFDKESGHELSLNEHTLRDDILKNPDEPFIYHEGSWVFVDKKLKEKLGIIDPDAETDAKARYALEIKGNEQELTYDVTTDVQTTVHEYSLPTNIKATLFPHQIEGYNWLMSLYEQRLNGLLADDMGLGKTLQVITFMQKLYEDGKLFPSLVVLPIALIDNWVNEIRIFAPELSNSIYIHQGSRRLKQVAQLKEKQLIFTSYDTLKIDQLLIGQLQFECIVLDEAQNIKSNNTGRSRAIRAMQSNFRLAMTGTPVENTLEELWTIMDFVEPGALGALAHFKEQYIKHEDYDGLKQRLQKYYLRRTKDEVLKEHLPQKHLLDPTFVQASSMQVELSKSMLQSVQAKTSNSLTIINHLRALYAHTNALSGFEAVQDTPEKFEAVMTLLQHIHTKNEKVLIFTDLKKVQQLLKHRISQQFGISVPIINGETPNRPEAVRQFNEQAGFGVMILSPRAAGVGLTITSANHVVHYTRWWNPAVENQATDRAYRIGQTKDVYVYQIITQDAANFPNGTVEEVMHQLLQDKSYLAENVIVPFDTKNLQQQVLHHLNASSPVR</sequence>
<organism evidence="4 5">
    <name type="scientific">Caryophanon latum</name>
    <dbReference type="NCBI Taxonomy" id="33977"/>
    <lineage>
        <taxon>Bacteria</taxon>
        <taxon>Bacillati</taxon>
        <taxon>Bacillota</taxon>
        <taxon>Bacilli</taxon>
        <taxon>Bacillales</taxon>
        <taxon>Caryophanaceae</taxon>
        <taxon>Caryophanon</taxon>
    </lineage>
</organism>
<keyword evidence="5" id="KW-1185">Reference proteome</keyword>
<dbReference type="Proteomes" id="UP000093482">
    <property type="component" value="Unassembled WGS sequence"/>
</dbReference>
<dbReference type="Gene3D" id="3.40.50.10810">
    <property type="entry name" value="Tandem AAA-ATPase domain"/>
    <property type="match status" value="1"/>
</dbReference>
<dbReference type="CDD" id="cd18793">
    <property type="entry name" value="SF2_C_SNF"/>
    <property type="match status" value="1"/>
</dbReference>
<dbReference type="Pfam" id="PF00271">
    <property type="entry name" value="Helicase_C"/>
    <property type="match status" value="1"/>
</dbReference>
<comment type="caution">
    <text evidence="4">The sequence shown here is derived from an EMBL/GenBank/DDBJ whole genome shotgun (WGS) entry which is preliminary data.</text>
</comment>
<dbReference type="PANTHER" id="PTHR10799">
    <property type="entry name" value="SNF2/RAD54 HELICASE FAMILY"/>
    <property type="match status" value="1"/>
</dbReference>
<evidence type="ECO:0000259" key="3">
    <source>
        <dbReference type="PROSITE" id="PS51194"/>
    </source>
</evidence>
<name>A0A1C0YJC9_9BACL</name>
<dbReference type="PROSITE" id="PS51192">
    <property type="entry name" value="HELICASE_ATP_BIND_1"/>
    <property type="match status" value="1"/>
</dbReference>
<accession>A0A1C0YJC9</accession>
<dbReference type="PROSITE" id="PS51194">
    <property type="entry name" value="HELICASE_CTER"/>
    <property type="match status" value="1"/>
</dbReference>
<dbReference type="EMBL" id="MATO01000056">
    <property type="protein sequence ID" value="OCS87278.1"/>
    <property type="molecule type" value="Genomic_DNA"/>
</dbReference>
<dbReference type="Pfam" id="PF00176">
    <property type="entry name" value="SNF2-rel_dom"/>
    <property type="match status" value="1"/>
</dbReference>
<dbReference type="GO" id="GO:0005524">
    <property type="term" value="F:ATP binding"/>
    <property type="evidence" value="ECO:0007669"/>
    <property type="project" value="InterPro"/>
</dbReference>
<dbReference type="InterPro" id="IPR014001">
    <property type="entry name" value="Helicase_ATP-bd"/>
</dbReference>
<dbReference type="SMART" id="SM00490">
    <property type="entry name" value="HELICc"/>
    <property type="match status" value="1"/>
</dbReference>
<evidence type="ECO:0000313" key="5">
    <source>
        <dbReference type="Proteomes" id="UP000093482"/>
    </source>
</evidence>
<dbReference type="InterPro" id="IPR038718">
    <property type="entry name" value="SNF2-like_sf"/>
</dbReference>
<evidence type="ECO:0000313" key="4">
    <source>
        <dbReference type="EMBL" id="OCS87278.1"/>
    </source>
</evidence>
<dbReference type="RefSeq" id="WP_066465798.1">
    <property type="nucleotide sequence ID" value="NZ_MATO01000056.1"/>
</dbReference>
<dbReference type="OrthoDB" id="9760715at2"/>
<dbReference type="InterPro" id="IPR049730">
    <property type="entry name" value="SNF2/RAD54-like_C"/>
</dbReference>
<dbReference type="InterPro" id="IPR027417">
    <property type="entry name" value="P-loop_NTPase"/>
</dbReference>
<feature type="domain" description="Helicase C-terminal" evidence="3">
    <location>
        <begin position="704"/>
        <end position="851"/>
    </location>
</feature>
<dbReference type="InterPro" id="IPR001650">
    <property type="entry name" value="Helicase_C-like"/>
</dbReference>
<reference evidence="4 5" key="1">
    <citation type="submission" date="2016-07" db="EMBL/GenBank/DDBJ databases">
        <title>Caryophanon latum genome sequencing.</title>
        <authorList>
            <person name="Verma A."/>
            <person name="Pal Y."/>
            <person name="Krishnamurthi S."/>
        </authorList>
    </citation>
    <scope>NUCLEOTIDE SEQUENCE [LARGE SCALE GENOMIC DNA]</scope>
    <source>
        <strain evidence="4 5">DSM 14151</strain>
    </source>
</reference>
<evidence type="ECO:0000259" key="2">
    <source>
        <dbReference type="PROSITE" id="PS51192"/>
    </source>
</evidence>
<dbReference type="Gene3D" id="3.40.50.300">
    <property type="entry name" value="P-loop containing nucleotide triphosphate hydrolases"/>
    <property type="match status" value="1"/>
</dbReference>
<evidence type="ECO:0008006" key="6">
    <source>
        <dbReference type="Google" id="ProtNLM"/>
    </source>
</evidence>
<gene>
    <name evidence="4" type="ORF">A6K76_02605</name>
</gene>
<evidence type="ECO:0000256" key="1">
    <source>
        <dbReference type="ARBA" id="ARBA00022801"/>
    </source>
</evidence>
<protein>
    <recommendedName>
        <fullName evidence="6">Helicase</fullName>
    </recommendedName>
</protein>
<feature type="domain" description="Helicase ATP-binding" evidence="2">
    <location>
        <begin position="431"/>
        <end position="592"/>
    </location>
</feature>
<dbReference type="SMART" id="SM00487">
    <property type="entry name" value="DEXDc"/>
    <property type="match status" value="1"/>
</dbReference>
<dbReference type="SUPFAM" id="SSF52540">
    <property type="entry name" value="P-loop containing nucleoside triphosphate hydrolases"/>
    <property type="match status" value="2"/>
</dbReference>
<dbReference type="AlphaFoldDB" id="A0A1C0YJC9"/>
<dbReference type="GO" id="GO:0016787">
    <property type="term" value="F:hydrolase activity"/>
    <property type="evidence" value="ECO:0007669"/>
    <property type="project" value="UniProtKB-KW"/>
</dbReference>
<proteinExistence type="predicted"/>
<keyword evidence="1" id="KW-0378">Hydrolase</keyword>